<dbReference type="PANTHER" id="PTHR46759">
    <property type="entry name" value="LEUCINE-RICH REPEAT-CONTAINING PROTEIN 72"/>
    <property type="match status" value="1"/>
</dbReference>
<protein>
    <submittedName>
        <fullName evidence="2">Uncharacterized protein</fullName>
    </submittedName>
</protein>
<reference evidence="2 3" key="1">
    <citation type="journal article" date="2014" name="Genome Biol. Evol.">
        <title>The secreted proteins of Achlya hypogyna and Thraustotheca clavata identify the ancestral oomycete secretome and reveal gene acquisitions by horizontal gene transfer.</title>
        <authorList>
            <person name="Misner I."/>
            <person name="Blouin N."/>
            <person name="Leonard G."/>
            <person name="Richards T.A."/>
            <person name="Lane C.E."/>
        </authorList>
    </citation>
    <scope>NUCLEOTIDE SEQUENCE [LARGE SCALE GENOMIC DNA]</scope>
    <source>
        <strain evidence="2 3">ATCC 48635</strain>
    </source>
</reference>
<dbReference type="SUPFAM" id="SSF52058">
    <property type="entry name" value="L domain-like"/>
    <property type="match status" value="1"/>
</dbReference>
<dbReference type="Proteomes" id="UP000243579">
    <property type="component" value="Unassembled WGS sequence"/>
</dbReference>
<comment type="caution">
    <text evidence="2">The sequence shown here is derived from an EMBL/GenBank/DDBJ whole genome shotgun (WGS) entry which is preliminary data.</text>
</comment>
<dbReference type="InterPro" id="IPR032675">
    <property type="entry name" value="LRR_dom_sf"/>
</dbReference>
<name>A0A1V9Z4J2_ACHHY</name>
<dbReference type="InterPro" id="IPR042655">
    <property type="entry name" value="LRC72"/>
</dbReference>
<dbReference type="STRING" id="1202772.A0A1V9Z4J2"/>
<feature type="compositionally biased region" description="Low complexity" evidence="1">
    <location>
        <begin position="705"/>
        <end position="715"/>
    </location>
</feature>
<organism evidence="2 3">
    <name type="scientific">Achlya hypogyna</name>
    <name type="common">Oomycete</name>
    <name type="synonym">Protoachlya hypogyna</name>
    <dbReference type="NCBI Taxonomy" id="1202772"/>
    <lineage>
        <taxon>Eukaryota</taxon>
        <taxon>Sar</taxon>
        <taxon>Stramenopiles</taxon>
        <taxon>Oomycota</taxon>
        <taxon>Saprolegniomycetes</taxon>
        <taxon>Saprolegniales</taxon>
        <taxon>Achlyaceae</taxon>
        <taxon>Achlya</taxon>
    </lineage>
</organism>
<dbReference type="Gene3D" id="3.80.10.10">
    <property type="entry name" value="Ribonuclease Inhibitor"/>
    <property type="match status" value="1"/>
</dbReference>
<evidence type="ECO:0000313" key="3">
    <source>
        <dbReference type="Proteomes" id="UP000243579"/>
    </source>
</evidence>
<dbReference type="EMBL" id="JNBR01000435">
    <property type="protein sequence ID" value="OQR92943.1"/>
    <property type="molecule type" value="Genomic_DNA"/>
</dbReference>
<accession>A0A1V9Z4J2</accession>
<evidence type="ECO:0000313" key="2">
    <source>
        <dbReference type="EMBL" id="OQR92943.1"/>
    </source>
</evidence>
<keyword evidence="3" id="KW-1185">Reference proteome</keyword>
<evidence type="ECO:0000256" key="1">
    <source>
        <dbReference type="SAM" id="MobiDB-lite"/>
    </source>
</evidence>
<gene>
    <name evidence="2" type="ORF">ACHHYP_03068</name>
</gene>
<dbReference type="AlphaFoldDB" id="A0A1V9Z4J2"/>
<feature type="region of interest" description="Disordered" evidence="1">
    <location>
        <begin position="695"/>
        <end position="723"/>
    </location>
</feature>
<dbReference type="PANTHER" id="PTHR46759:SF2">
    <property type="match status" value="1"/>
</dbReference>
<sequence>MRVTDEALLRGRSKAPLDQITVLYVDQCGLEAFANLEGCVCLHSLYARRNKLVTIDNLEALPQLWHVDLSENKRLRDLSPLSSCLALGYLGLRGNELTFKDLVPLRDVHIVELHLADNASLVSDGDATAYRLTVAALLPNVWSLDGHFITAAERLRAMDRYDIYVHALIHGDVDGFGATAALWTPPAARTRGGTRGALLLAAVAKAPSHPTQREPHRLRELLQLYDELACLHNGGLALAPTQCNDCEWPRLPLGTLKGLPPRPNLHFLLLLTLPFKFPTVPLTMVADAMIINLLGHVDAVTVRAVLRLPTYVRVALAHQIHQEMAENVAGLLDDERRLWTTLPAVHATLVPPKSRGAVDPLQQRRWCYVVVLLSRAPTFPALSTTTSASSPEYVALKPLLEAAHMRLEDLYPTTDAGNLWMGSSSNQSSLANFHASGSAEDLPWNCKADSVPRNYERPWDLHASASAPNLLTVASTPATELVASVAVCSVKIGEWVEVRRRQYVPIVNISNDNKYVTLAAFKGQDGPPFNGSATLPIAQLLRATHKVWKVMDATTATTPVKDAVTRIYGPLHRVSHAHYKAGLPRSVGVPNFDVSPADALAALERCDDREGATGVATVEGFATNGTWDANYVLAPPQLISVQNYCMAQRDPGLVWSAIEAPAYIDHAQLGNQSVVVQSRPLGPIRHHPVRGTLDLQSNSEDSLLPTEEPVVAEPTPIDEKPPENSLQALRRDLAMLLGRTQAADTGDTVFITSLQEAPPPQPTVCASPTKRPVGLYASASSRSLETLELEGSTGAAPRRKAGHRTWHAVAAKPQLIVGSVLPRPSSQKKQRGPLMALPSLSVTAKAARLAPSASVPHF</sequence>
<proteinExistence type="predicted"/>
<dbReference type="OrthoDB" id="5954088at2759"/>